<dbReference type="Gene3D" id="1.10.10.10">
    <property type="entry name" value="Winged helix-like DNA-binding domain superfamily/Winged helix DNA-binding domain"/>
    <property type="match status" value="1"/>
</dbReference>
<dbReference type="GO" id="GO:0003700">
    <property type="term" value="F:DNA-binding transcription factor activity"/>
    <property type="evidence" value="ECO:0007669"/>
    <property type="project" value="InterPro"/>
</dbReference>
<evidence type="ECO:0000256" key="2">
    <source>
        <dbReference type="ARBA" id="ARBA00023015"/>
    </source>
</evidence>
<dbReference type="SUPFAM" id="SSF46785">
    <property type="entry name" value="Winged helix' DNA-binding domain"/>
    <property type="match status" value="1"/>
</dbReference>
<gene>
    <name evidence="6" type="ORF">NZH93_09510</name>
</gene>
<comment type="similarity">
    <text evidence="1">Belongs to the LysR transcriptional regulatory family.</text>
</comment>
<keyword evidence="4" id="KW-0804">Transcription</keyword>
<keyword evidence="7" id="KW-1185">Reference proteome</keyword>
<name>A0A9X3AFE7_9PSEU</name>
<evidence type="ECO:0000256" key="3">
    <source>
        <dbReference type="ARBA" id="ARBA00023125"/>
    </source>
</evidence>
<dbReference type="Pfam" id="PF00126">
    <property type="entry name" value="HTH_1"/>
    <property type="match status" value="1"/>
</dbReference>
<dbReference type="FunFam" id="1.10.10.10:FF:000001">
    <property type="entry name" value="LysR family transcriptional regulator"/>
    <property type="match status" value="1"/>
</dbReference>
<evidence type="ECO:0000313" key="7">
    <source>
        <dbReference type="Proteomes" id="UP001141259"/>
    </source>
</evidence>
<dbReference type="PANTHER" id="PTHR30346">
    <property type="entry name" value="TRANSCRIPTIONAL DUAL REGULATOR HCAR-RELATED"/>
    <property type="match status" value="1"/>
</dbReference>
<dbReference type="InterPro" id="IPR005119">
    <property type="entry name" value="LysR_subst-bd"/>
</dbReference>
<dbReference type="EMBL" id="JANYMP010000003">
    <property type="protein sequence ID" value="MCS7477090.1"/>
    <property type="molecule type" value="Genomic_DNA"/>
</dbReference>
<dbReference type="InterPro" id="IPR000847">
    <property type="entry name" value="LysR_HTH_N"/>
</dbReference>
<reference evidence="6" key="1">
    <citation type="submission" date="2022-08" db="EMBL/GenBank/DDBJ databases">
        <authorList>
            <person name="Tistechok S."/>
            <person name="Samborskyy M."/>
            <person name="Roman I."/>
        </authorList>
    </citation>
    <scope>NUCLEOTIDE SEQUENCE</scope>
    <source>
        <strain evidence="6">DSM 103496</strain>
    </source>
</reference>
<dbReference type="AlphaFoldDB" id="A0A9X3AFE7"/>
<protein>
    <submittedName>
        <fullName evidence="6">LysR family transcriptional regulator</fullName>
    </submittedName>
</protein>
<dbReference type="InterPro" id="IPR036388">
    <property type="entry name" value="WH-like_DNA-bd_sf"/>
</dbReference>
<dbReference type="Proteomes" id="UP001141259">
    <property type="component" value="Unassembled WGS sequence"/>
</dbReference>
<dbReference type="GO" id="GO:0032993">
    <property type="term" value="C:protein-DNA complex"/>
    <property type="evidence" value="ECO:0007669"/>
    <property type="project" value="TreeGrafter"/>
</dbReference>
<evidence type="ECO:0000259" key="5">
    <source>
        <dbReference type="PROSITE" id="PS50931"/>
    </source>
</evidence>
<dbReference type="CDD" id="cd08414">
    <property type="entry name" value="PBP2_LTTR_aromatics_like"/>
    <property type="match status" value="1"/>
</dbReference>
<accession>A0A9X3AFE7</accession>
<proteinExistence type="inferred from homology"/>
<feature type="domain" description="HTH lysR-type" evidence="5">
    <location>
        <begin position="16"/>
        <end position="73"/>
    </location>
</feature>
<dbReference type="PANTHER" id="PTHR30346:SF0">
    <property type="entry name" value="HCA OPERON TRANSCRIPTIONAL ACTIVATOR HCAR"/>
    <property type="match status" value="1"/>
</dbReference>
<dbReference type="SUPFAM" id="SSF53850">
    <property type="entry name" value="Periplasmic binding protein-like II"/>
    <property type="match status" value="1"/>
</dbReference>
<dbReference type="PRINTS" id="PR00039">
    <property type="entry name" value="HTHLYSR"/>
</dbReference>
<dbReference type="Gene3D" id="3.40.190.10">
    <property type="entry name" value="Periplasmic binding protein-like II"/>
    <property type="match status" value="2"/>
</dbReference>
<comment type="caution">
    <text evidence="6">The sequence shown here is derived from an EMBL/GenBank/DDBJ whole genome shotgun (WGS) entry which is preliminary data.</text>
</comment>
<dbReference type="PROSITE" id="PS50931">
    <property type="entry name" value="HTH_LYSR"/>
    <property type="match status" value="1"/>
</dbReference>
<dbReference type="GO" id="GO:0003677">
    <property type="term" value="F:DNA binding"/>
    <property type="evidence" value="ECO:0007669"/>
    <property type="project" value="UniProtKB-KW"/>
</dbReference>
<dbReference type="InterPro" id="IPR036390">
    <property type="entry name" value="WH_DNA-bd_sf"/>
</dbReference>
<evidence type="ECO:0000256" key="4">
    <source>
        <dbReference type="ARBA" id="ARBA00023163"/>
    </source>
</evidence>
<dbReference type="Pfam" id="PF03466">
    <property type="entry name" value="LysR_substrate"/>
    <property type="match status" value="1"/>
</dbReference>
<keyword evidence="2" id="KW-0805">Transcription regulation</keyword>
<keyword evidence="3" id="KW-0238">DNA-binding</keyword>
<organism evidence="6 7">
    <name type="scientific">Umezawaea endophytica</name>
    <dbReference type="NCBI Taxonomy" id="1654476"/>
    <lineage>
        <taxon>Bacteria</taxon>
        <taxon>Bacillati</taxon>
        <taxon>Actinomycetota</taxon>
        <taxon>Actinomycetes</taxon>
        <taxon>Pseudonocardiales</taxon>
        <taxon>Pseudonocardiaceae</taxon>
        <taxon>Umezawaea</taxon>
    </lineage>
</organism>
<dbReference type="RefSeq" id="WP_259622603.1">
    <property type="nucleotide sequence ID" value="NZ_JANYMP010000003.1"/>
</dbReference>
<evidence type="ECO:0000256" key="1">
    <source>
        <dbReference type="ARBA" id="ARBA00009437"/>
    </source>
</evidence>
<sequence length="307" mass="32915">MPDVFPTTGPVRGSDLDLRLVGYFTVVAEQLNFGRAAAVLHVAQPSLSRQIQRLEDQVGVRLFDRTPQGTRLTDAGRAFLPQARAALQAAHQAVLTARAAAGAREISIGYVEDIVITPAVRHLRHRHPDALVRTRHLDWHDAGALQERRVDALVARVPLPFAIDGLRVTVLYDEPRVLLVPTSHRLAGKESITPDDFADEEVVACSGTAAEWSPSRLHAGAGEVVVGFQDKLELVASGQAVGVVPAGDQRGSLRQDVTTVPIEGAEPYQVVLATRVDDPNPLVDDFHAAALTHLTGSPDGGASARHS</sequence>
<evidence type="ECO:0000313" key="6">
    <source>
        <dbReference type="EMBL" id="MCS7477090.1"/>
    </source>
</evidence>